<dbReference type="AlphaFoldDB" id="A0A5B8MQ29"/>
<evidence type="ECO:0000313" key="7">
    <source>
        <dbReference type="EMBL" id="QDZ22788.1"/>
    </source>
</evidence>
<evidence type="ECO:0000313" key="8">
    <source>
        <dbReference type="Proteomes" id="UP000316726"/>
    </source>
</evidence>
<dbReference type="STRING" id="1764295.A0A5B8MQ29"/>
<dbReference type="SUPFAM" id="SSF52075">
    <property type="entry name" value="Outer arm dynein light chain 1"/>
    <property type="match status" value="1"/>
</dbReference>
<protein>
    <submittedName>
        <fullName evidence="7">Uncharacterized protein</fullName>
    </submittedName>
</protein>
<dbReference type="Gene3D" id="3.80.10.10">
    <property type="entry name" value="Ribonuclease Inhibitor"/>
    <property type="match status" value="2"/>
</dbReference>
<organism evidence="7 8">
    <name type="scientific">Chloropicon primus</name>
    <dbReference type="NCBI Taxonomy" id="1764295"/>
    <lineage>
        <taxon>Eukaryota</taxon>
        <taxon>Viridiplantae</taxon>
        <taxon>Chlorophyta</taxon>
        <taxon>Chloropicophyceae</taxon>
        <taxon>Chloropicales</taxon>
        <taxon>Chloropicaceae</taxon>
        <taxon>Chloropicon</taxon>
    </lineage>
</organism>
<evidence type="ECO:0000256" key="2">
    <source>
        <dbReference type="ARBA" id="ARBA00022614"/>
    </source>
</evidence>
<evidence type="ECO:0000256" key="5">
    <source>
        <dbReference type="ARBA" id="ARBA00023273"/>
    </source>
</evidence>
<evidence type="ECO:0000256" key="3">
    <source>
        <dbReference type="ARBA" id="ARBA00022737"/>
    </source>
</evidence>
<evidence type="ECO:0000256" key="4">
    <source>
        <dbReference type="ARBA" id="ARBA00023069"/>
    </source>
</evidence>
<dbReference type="OrthoDB" id="1904536at2759"/>
<feature type="compositionally biased region" description="Basic and acidic residues" evidence="6">
    <location>
        <begin position="235"/>
        <end position="287"/>
    </location>
</feature>
<dbReference type="SMART" id="SM00365">
    <property type="entry name" value="LRR_SD22"/>
    <property type="match status" value="5"/>
</dbReference>
<dbReference type="SMART" id="SM00369">
    <property type="entry name" value="LRR_TYP"/>
    <property type="match status" value="4"/>
</dbReference>
<feature type="compositionally biased region" description="Basic and acidic residues" evidence="6">
    <location>
        <begin position="465"/>
        <end position="482"/>
    </location>
</feature>
<keyword evidence="3" id="KW-0677">Repeat</keyword>
<keyword evidence="2" id="KW-0433">Leucine-rich repeat</keyword>
<dbReference type="EMBL" id="CP031041">
    <property type="protein sequence ID" value="QDZ22788.1"/>
    <property type="molecule type" value="Genomic_DNA"/>
</dbReference>
<feature type="region of interest" description="Disordered" evidence="6">
    <location>
        <begin position="235"/>
        <end position="386"/>
    </location>
</feature>
<dbReference type="PROSITE" id="PS51450">
    <property type="entry name" value="LRR"/>
    <property type="match status" value="3"/>
</dbReference>
<keyword evidence="8" id="KW-1185">Reference proteome</keyword>
<dbReference type="PRINTS" id="PR00019">
    <property type="entry name" value="LEURICHRPT"/>
</dbReference>
<comment type="subcellular location">
    <subcellularLocation>
        <location evidence="1">Cytoplasm</location>
        <location evidence="1">Cytoskeleton</location>
        <location evidence="1">Cilium axoneme</location>
    </subcellularLocation>
</comment>
<sequence length="573" mass="64141">MAFEMSTESLRKHCRKLNLYSSRLDLNEILHLQCKGITKIQGLEEFTGLTTLYLESNAISDIEGLEPVLKLTSLYLAKNFLSSTVGLSILVNLQVLDLADNNLSELQELGELKQLRTLNISGNKLMSLESMAEIKKLPELISLDLSNNRLGKRAGGENGDGKEGEAEKDDELMAFFCTLKLKWLRLVGNPFLRRVRGYRKILIGRMPTLNYLDDQPAFPKDRRLALAYLSGGIEGEREERKKINQEEKQKREDRSKEFDRMIAEARERAKTNPVKHDPSIFRAKEPEPEPEPEPSIAEVEDSDDGGSGEAESTAAEPEGGHGGEQSEAADGACDDDGGGDDDAEEEEEGPSTSDPMLESHPLTGCADGHVELDGASSQGNDVPAGHFVLQSHLTDIMSLDKEELKERQAQHRTKILQREFDRATLSIQQRTEQQQQASSTYKRPVIWGTDRYKQLFAMAASMPDPKPEEREDPPGREGAQDPEHEEPDSIGAQYRAMLDQSRDLTGALSELESETESSSFDPMDEYTVTNHQHQHQQHHEVILARDLGREEGEDSDEGIEVIEREVIDFEAMD</sequence>
<keyword evidence="5" id="KW-0966">Cell projection</keyword>
<accession>A0A5B8MQ29</accession>
<dbReference type="InterPro" id="IPR032675">
    <property type="entry name" value="LRR_dom_sf"/>
</dbReference>
<name>A0A5B8MQ29_9CHLO</name>
<reference evidence="7 8" key="1">
    <citation type="submission" date="2018-07" db="EMBL/GenBank/DDBJ databases">
        <title>The complete nuclear genome of the prasinophyte Chloropicon primus (CCMP1205).</title>
        <authorList>
            <person name="Pombert J.-F."/>
            <person name="Otis C."/>
            <person name="Turmel M."/>
            <person name="Lemieux C."/>
        </authorList>
    </citation>
    <scope>NUCLEOTIDE SEQUENCE [LARGE SCALE GENOMIC DNA]</scope>
    <source>
        <strain evidence="7 8">CCMP1205</strain>
    </source>
</reference>
<keyword evidence="4" id="KW-0969">Cilium</keyword>
<dbReference type="InterPro" id="IPR003591">
    <property type="entry name" value="Leu-rich_rpt_typical-subtyp"/>
</dbReference>
<dbReference type="InterPro" id="IPR001611">
    <property type="entry name" value="Leu-rich_rpt"/>
</dbReference>
<proteinExistence type="predicted"/>
<dbReference type="GO" id="GO:0005930">
    <property type="term" value="C:axoneme"/>
    <property type="evidence" value="ECO:0007669"/>
    <property type="project" value="UniProtKB-SubCell"/>
</dbReference>
<feature type="compositionally biased region" description="Acidic residues" evidence="6">
    <location>
        <begin position="332"/>
        <end position="349"/>
    </location>
</feature>
<dbReference type="PANTHER" id="PTHR45973">
    <property type="entry name" value="PROTEIN PHOSPHATASE 1 REGULATORY SUBUNIT SDS22-RELATED"/>
    <property type="match status" value="1"/>
</dbReference>
<dbReference type="InterPro" id="IPR050576">
    <property type="entry name" value="Cilia_flagella_integrity"/>
</dbReference>
<feature type="compositionally biased region" description="Acidic residues" evidence="6">
    <location>
        <begin position="288"/>
        <end position="306"/>
    </location>
</feature>
<evidence type="ECO:0000256" key="6">
    <source>
        <dbReference type="SAM" id="MobiDB-lite"/>
    </source>
</evidence>
<evidence type="ECO:0000256" key="1">
    <source>
        <dbReference type="ARBA" id="ARBA00004430"/>
    </source>
</evidence>
<gene>
    <name evidence="7" type="ORF">A3770_08p53060</name>
</gene>
<feature type="region of interest" description="Disordered" evidence="6">
    <location>
        <begin position="461"/>
        <end position="524"/>
    </location>
</feature>
<dbReference type="Proteomes" id="UP000316726">
    <property type="component" value="Chromosome 8"/>
</dbReference>
<dbReference type="PANTHER" id="PTHR45973:SF9">
    <property type="entry name" value="LEUCINE-RICH REPEAT-CONTAINING PROTEIN 46"/>
    <property type="match status" value="1"/>
</dbReference>